<sequence length="38" mass="3986">MKDKIHASLGIGQGAQQGPIHFPIPFSALSYSISSITS</sequence>
<name>A0A0E9V2J5_ANGAN</name>
<evidence type="ECO:0000313" key="1">
    <source>
        <dbReference type="EMBL" id="JAH72237.1"/>
    </source>
</evidence>
<protein>
    <submittedName>
        <fullName evidence="1">Uncharacterized protein</fullName>
    </submittedName>
</protein>
<dbReference type="EMBL" id="GBXM01036340">
    <property type="protein sequence ID" value="JAH72237.1"/>
    <property type="molecule type" value="Transcribed_RNA"/>
</dbReference>
<accession>A0A0E9V2J5</accession>
<organism evidence="1">
    <name type="scientific">Anguilla anguilla</name>
    <name type="common">European freshwater eel</name>
    <name type="synonym">Muraena anguilla</name>
    <dbReference type="NCBI Taxonomy" id="7936"/>
    <lineage>
        <taxon>Eukaryota</taxon>
        <taxon>Metazoa</taxon>
        <taxon>Chordata</taxon>
        <taxon>Craniata</taxon>
        <taxon>Vertebrata</taxon>
        <taxon>Euteleostomi</taxon>
        <taxon>Actinopterygii</taxon>
        <taxon>Neopterygii</taxon>
        <taxon>Teleostei</taxon>
        <taxon>Anguilliformes</taxon>
        <taxon>Anguillidae</taxon>
        <taxon>Anguilla</taxon>
    </lineage>
</organism>
<reference evidence="1" key="2">
    <citation type="journal article" date="2015" name="Fish Shellfish Immunol.">
        <title>Early steps in the European eel (Anguilla anguilla)-Vibrio vulnificus interaction in the gills: Role of the RtxA13 toxin.</title>
        <authorList>
            <person name="Callol A."/>
            <person name="Pajuelo D."/>
            <person name="Ebbesson L."/>
            <person name="Teles M."/>
            <person name="MacKenzie S."/>
            <person name="Amaro C."/>
        </authorList>
    </citation>
    <scope>NUCLEOTIDE SEQUENCE</scope>
</reference>
<reference evidence="1" key="1">
    <citation type="submission" date="2014-11" db="EMBL/GenBank/DDBJ databases">
        <authorList>
            <person name="Amaro Gonzalez C."/>
        </authorList>
    </citation>
    <scope>NUCLEOTIDE SEQUENCE</scope>
</reference>
<dbReference type="AlphaFoldDB" id="A0A0E9V2J5"/>
<proteinExistence type="predicted"/>